<comment type="caution">
    <text evidence="4">The sequence shown here is derived from an EMBL/GenBank/DDBJ whole genome shotgun (WGS) entry which is preliminary data.</text>
</comment>
<evidence type="ECO:0000256" key="2">
    <source>
        <dbReference type="ARBA" id="ARBA00022574"/>
    </source>
</evidence>
<dbReference type="GO" id="GO:0045503">
    <property type="term" value="F:dynein light chain binding"/>
    <property type="evidence" value="ECO:0007669"/>
    <property type="project" value="TreeGrafter"/>
</dbReference>
<accession>A0AAD7ZFY0</accession>
<evidence type="ECO:0000313" key="4">
    <source>
        <dbReference type="EMBL" id="KAJ9579437.1"/>
    </source>
</evidence>
<evidence type="ECO:0000256" key="3">
    <source>
        <dbReference type="ARBA" id="ARBA00022737"/>
    </source>
</evidence>
<name>A0AAD7ZFY0_DIPPU</name>
<feature type="non-terminal residue" evidence="4">
    <location>
        <position position="216"/>
    </location>
</feature>
<organism evidence="4 5">
    <name type="scientific">Diploptera punctata</name>
    <name type="common">Pacific beetle cockroach</name>
    <dbReference type="NCBI Taxonomy" id="6984"/>
    <lineage>
        <taxon>Eukaryota</taxon>
        <taxon>Metazoa</taxon>
        <taxon>Ecdysozoa</taxon>
        <taxon>Arthropoda</taxon>
        <taxon>Hexapoda</taxon>
        <taxon>Insecta</taxon>
        <taxon>Pterygota</taxon>
        <taxon>Neoptera</taxon>
        <taxon>Polyneoptera</taxon>
        <taxon>Dictyoptera</taxon>
        <taxon>Blattodea</taxon>
        <taxon>Blaberoidea</taxon>
        <taxon>Blaberidae</taxon>
        <taxon>Diplopterinae</taxon>
        <taxon>Diploptera</taxon>
    </lineage>
</organism>
<dbReference type="SUPFAM" id="SSF50978">
    <property type="entry name" value="WD40 repeat-like"/>
    <property type="match status" value="1"/>
</dbReference>
<dbReference type="EMBL" id="JASPKZ010008423">
    <property type="protein sequence ID" value="KAJ9579437.1"/>
    <property type="molecule type" value="Genomic_DNA"/>
</dbReference>
<evidence type="ECO:0000256" key="1">
    <source>
        <dbReference type="ARBA" id="ARBA00022490"/>
    </source>
</evidence>
<dbReference type="GO" id="GO:0060294">
    <property type="term" value="P:cilium movement involved in cell motility"/>
    <property type="evidence" value="ECO:0007669"/>
    <property type="project" value="TreeGrafter"/>
</dbReference>
<dbReference type="GO" id="GO:0036156">
    <property type="term" value="C:inner dynein arm"/>
    <property type="evidence" value="ECO:0007669"/>
    <property type="project" value="TreeGrafter"/>
</dbReference>
<keyword evidence="2" id="KW-0853">WD repeat</keyword>
<keyword evidence="1" id="KW-0963">Cytoplasm</keyword>
<reference evidence="4" key="1">
    <citation type="journal article" date="2023" name="IScience">
        <title>Live-bearing cockroach genome reveals convergent evolutionary mechanisms linked to viviparity in insects and beyond.</title>
        <authorList>
            <person name="Fouks B."/>
            <person name="Harrison M.C."/>
            <person name="Mikhailova A.A."/>
            <person name="Marchal E."/>
            <person name="English S."/>
            <person name="Carruthers M."/>
            <person name="Jennings E.C."/>
            <person name="Chiamaka E.L."/>
            <person name="Frigard R.A."/>
            <person name="Pippel M."/>
            <person name="Attardo G.M."/>
            <person name="Benoit J.B."/>
            <person name="Bornberg-Bauer E."/>
            <person name="Tobe S.S."/>
        </authorList>
    </citation>
    <scope>NUCLEOTIDE SEQUENCE</scope>
    <source>
        <strain evidence="4">Stay&amp;Tobe</strain>
    </source>
</reference>
<gene>
    <name evidence="4" type="ORF">L9F63_024461</name>
</gene>
<keyword evidence="5" id="KW-1185">Reference proteome</keyword>
<proteinExistence type="predicted"/>
<dbReference type="GO" id="GO:0045504">
    <property type="term" value="F:dynein heavy chain binding"/>
    <property type="evidence" value="ECO:0007669"/>
    <property type="project" value="TreeGrafter"/>
</dbReference>
<reference evidence="4" key="2">
    <citation type="submission" date="2023-05" db="EMBL/GenBank/DDBJ databases">
        <authorList>
            <person name="Fouks B."/>
        </authorList>
    </citation>
    <scope>NUCLEOTIDE SEQUENCE</scope>
    <source>
        <strain evidence="4">Stay&amp;Tobe</strain>
        <tissue evidence="4">Testes</tissue>
    </source>
</reference>
<dbReference type="PANTHER" id="PTHR12442:SF5">
    <property type="entry name" value="DYNEIN AXONEMAL INTERMEDIATE CHAIN 3"/>
    <property type="match status" value="1"/>
</dbReference>
<dbReference type="Proteomes" id="UP001233999">
    <property type="component" value="Unassembled WGS sequence"/>
</dbReference>
<protein>
    <submittedName>
        <fullName evidence="4">Uncharacterized protein</fullName>
    </submittedName>
</protein>
<dbReference type="GO" id="GO:0036159">
    <property type="term" value="P:inner dynein arm assembly"/>
    <property type="evidence" value="ECO:0007669"/>
    <property type="project" value="TreeGrafter"/>
</dbReference>
<keyword evidence="3" id="KW-0677">Repeat</keyword>
<sequence length="216" mass="24593">MVRLTLSMDTQKALGCLIGNQVTSENPWTNVKKATAIAHITEKKTNTEIYQFKDVIKLEVESITKASRLLKRADFQNQDPDDVRDGYVYFEPRRDKFKTIARKRVDVAVQAIPETNMSIAQTVPPLPSNVWTQYEYHVDIPEEISGEMASPNLILGSPRDIYSLEFCPINANILVGGCINGQVVIWDISQKEKYLEESQELSEDRIKYRLALVSEI</sequence>
<dbReference type="InterPro" id="IPR050687">
    <property type="entry name" value="Dynein_IC"/>
</dbReference>
<dbReference type="AlphaFoldDB" id="A0AAD7ZFY0"/>
<dbReference type="PANTHER" id="PTHR12442">
    <property type="entry name" value="DYNEIN INTERMEDIATE CHAIN"/>
    <property type="match status" value="1"/>
</dbReference>
<evidence type="ECO:0000313" key="5">
    <source>
        <dbReference type="Proteomes" id="UP001233999"/>
    </source>
</evidence>
<dbReference type="InterPro" id="IPR036322">
    <property type="entry name" value="WD40_repeat_dom_sf"/>
</dbReference>